<evidence type="ECO:0000256" key="5">
    <source>
        <dbReference type="ARBA" id="ARBA00022989"/>
    </source>
</evidence>
<dbReference type="InterPro" id="IPR020846">
    <property type="entry name" value="MFS_dom"/>
</dbReference>
<comment type="subcellular location">
    <subcellularLocation>
        <location evidence="1">Membrane</location>
        <topology evidence="1">Multi-pass membrane protein</topology>
    </subcellularLocation>
</comment>
<evidence type="ECO:0000313" key="11">
    <source>
        <dbReference type="Proteomes" id="UP001166286"/>
    </source>
</evidence>
<feature type="transmembrane region" description="Helical" evidence="8">
    <location>
        <begin position="174"/>
        <end position="201"/>
    </location>
</feature>
<feature type="region of interest" description="Disordered" evidence="7">
    <location>
        <begin position="1"/>
        <end position="38"/>
    </location>
</feature>
<evidence type="ECO:0000256" key="3">
    <source>
        <dbReference type="ARBA" id="ARBA00022448"/>
    </source>
</evidence>
<name>A0AA39QZU4_9LECA</name>
<organism evidence="10 11">
    <name type="scientific">Cladonia borealis</name>
    <dbReference type="NCBI Taxonomy" id="184061"/>
    <lineage>
        <taxon>Eukaryota</taxon>
        <taxon>Fungi</taxon>
        <taxon>Dikarya</taxon>
        <taxon>Ascomycota</taxon>
        <taxon>Pezizomycotina</taxon>
        <taxon>Lecanoromycetes</taxon>
        <taxon>OSLEUM clade</taxon>
        <taxon>Lecanoromycetidae</taxon>
        <taxon>Lecanorales</taxon>
        <taxon>Lecanorineae</taxon>
        <taxon>Cladoniaceae</taxon>
        <taxon>Cladonia</taxon>
    </lineage>
</organism>
<reference evidence="10" key="1">
    <citation type="submission" date="2023-03" db="EMBL/GenBank/DDBJ databases">
        <title>Complete genome of Cladonia borealis.</title>
        <authorList>
            <person name="Park H."/>
        </authorList>
    </citation>
    <scope>NUCLEOTIDE SEQUENCE</scope>
    <source>
        <strain evidence="10">ANT050790</strain>
    </source>
</reference>
<evidence type="ECO:0000256" key="6">
    <source>
        <dbReference type="ARBA" id="ARBA00023136"/>
    </source>
</evidence>
<dbReference type="PROSITE" id="PS50850">
    <property type="entry name" value="MFS"/>
    <property type="match status" value="1"/>
</dbReference>
<dbReference type="PANTHER" id="PTHR23501">
    <property type="entry name" value="MAJOR FACILITATOR SUPERFAMILY"/>
    <property type="match status" value="1"/>
</dbReference>
<feature type="transmembrane region" description="Helical" evidence="8">
    <location>
        <begin position="246"/>
        <end position="270"/>
    </location>
</feature>
<feature type="transmembrane region" description="Helical" evidence="8">
    <location>
        <begin position="207"/>
        <end position="225"/>
    </location>
</feature>
<keyword evidence="5 8" id="KW-1133">Transmembrane helix</keyword>
<keyword evidence="3" id="KW-0813">Transport</keyword>
<evidence type="ECO:0000256" key="7">
    <source>
        <dbReference type="SAM" id="MobiDB-lite"/>
    </source>
</evidence>
<evidence type="ECO:0000259" key="9">
    <source>
        <dbReference type="PROSITE" id="PS50850"/>
    </source>
</evidence>
<feature type="transmembrane region" description="Helical" evidence="8">
    <location>
        <begin position="140"/>
        <end position="162"/>
    </location>
</feature>
<feature type="transmembrane region" description="Helical" evidence="8">
    <location>
        <begin position="415"/>
        <end position="437"/>
    </location>
</feature>
<evidence type="ECO:0000256" key="1">
    <source>
        <dbReference type="ARBA" id="ARBA00004141"/>
    </source>
</evidence>
<feature type="domain" description="Major facilitator superfamily (MFS) profile" evidence="9">
    <location>
        <begin position="51"/>
        <end position="546"/>
    </location>
</feature>
<feature type="transmembrane region" description="Helical" evidence="8">
    <location>
        <begin position="523"/>
        <end position="541"/>
    </location>
</feature>
<keyword evidence="11" id="KW-1185">Reference proteome</keyword>
<keyword evidence="4 8" id="KW-0812">Transmembrane</keyword>
<protein>
    <recommendedName>
        <fullName evidence="9">Major facilitator superfamily (MFS) profile domain-containing protein</fullName>
    </recommendedName>
</protein>
<dbReference type="GO" id="GO:0005886">
    <property type="term" value="C:plasma membrane"/>
    <property type="evidence" value="ECO:0007669"/>
    <property type="project" value="TreeGrafter"/>
</dbReference>
<dbReference type="AlphaFoldDB" id="A0AA39QZU4"/>
<dbReference type="Pfam" id="PF07690">
    <property type="entry name" value="MFS_1"/>
    <property type="match status" value="2"/>
</dbReference>
<evidence type="ECO:0000256" key="8">
    <source>
        <dbReference type="SAM" id="Phobius"/>
    </source>
</evidence>
<feature type="transmembrane region" description="Helical" evidence="8">
    <location>
        <begin position="449"/>
        <end position="470"/>
    </location>
</feature>
<proteinExistence type="inferred from homology"/>
<feature type="transmembrane region" description="Helical" evidence="8">
    <location>
        <begin position="116"/>
        <end position="134"/>
    </location>
</feature>
<comment type="similarity">
    <text evidence="2">Belongs to the major facilitator superfamily. TCR/Tet family.</text>
</comment>
<sequence length="552" mass="59320">MEDGVGQYASKERDTFSSAQDEGTPEDTVENGSDQWSPRSASLTTLSWVVLCSSLLLAEMQAALDTTITANLQPTIINTFGEIAKLPWINVTYSLGMGGTCLLWGKLLACFDSKKILLFARLLFAIGSALNAAAPSMNAFIVGKAITGVGSSGSYISIINIIAAFTSPVEKGRYFGYIGFVWGLGTILGPCIGGAFAVTAAGWRWSFYFNLILVGVTFPVFLFILPSRKTVASPVCLWTRARRIDILGSILFAGALCSGIMAVSFGGALYSWNTGTIVGLFCCSGILWIIFGIQQATPIYTMKEDRILPLHILHSWEMWILIIQTGCSIGMLFITIYYIPLYFQFVRGESTIRSAVDLLPFLFTSVSAMLISGRLITSFGYYKLWFIAGSSLALMMSVCLYTAEIDSSHGRIYGYLILGGVGTGLYAMNGGPVMSAIVAKEHVADASTVFGCVDALCGAFSVGIANSIFVNRATDSIQKLLPSTPRATVQDAIAGVGASLTDNLPEPLRTAVLQAAFDAIRDAWVQMIATAALSLVLAFFLRNRKLSELSKG</sequence>
<keyword evidence="6 8" id="KW-0472">Membrane</keyword>
<feature type="transmembrane region" description="Helical" evidence="8">
    <location>
        <begin position="384"/>
        <end position="403"/>
    </location>
</feature>
<feature type="transmembrane region" description="Helical" evidence="8">
    <location>
        <begin position="276"/>
        <end position="297"/>
    </location>
</feature>
<dbReference type="Proteomes" id="UP001166286">
    <property type="component" value="Unassembled WGS sequence"/>
</dbReference>
<feature type="transmembrane region" description="Helical" evidence="8">
    <location>
        <begin position="359"/>
        <end position="377"/>
    </location>
</feature>
<evidence type="ECO:0000256" key="4">
    <source>
        <dbReference type="ARBA" id="ARBA00022692"/>
    </source>
</evidence>
<feature type="transmembrane region" description="Helical" evidence="8">
    <location>
        <begin position="318"/>
        <end position="339"/>
    </location>
</feature>
<dbReference type="SUPFAM" id="SSF103473">
    <property type="entry name" value="MFS general substrate transporter"/>
    <property type="match status" value="2"/>
</dbReference>
<comment type="caution">
    <text evidence="10">The sequence shown here is derived from an EMBL/GenBank/DDBJ whole genome shotgun (WGS) entry which is preliminary data.</text>
</comment>
<dbReference type="PANTHER" id="PTHR23501:SF12">
    <property type="entry name" value="MAJOR FACILITATOR SUPERFAMILY (MFS) PROFILE DOMAIN-CONTAINING PROTEIN-RELATED"/>
    <property type="match status" value="1"/>
</dbReference>
<gene>
    <name evidence="10" type="ORF">JMJ35_005440</name>
</gene>
<dbReference type="InterPro" id="IPR011701">
    <property type="entry name" value="MFS"/>
</dbReference>
<dbReference type="GO" id="GO:0022857">
    <property type="term" value="F:transmembrane transporter activity"/>
    <property type="evidence" value="ECO:0007669"/>
    <property type="project" value="InterPro"/>
</dbReference>
<dbReference type="EMBL" id="JAFEKC020000011">
    <property type="protein sequence ID" value="KAK0512312.1"/>
    <property type="molecule type" value="Genomic_DNA"/>
</dbReference>
<dbReference type="InterPro" id="IPR036259">
    <property type="entry name" value="MFS_trans_sf"/>
</dbReference>
<accession>A0AA39QZU4</accession>
<dbReference type="Gene3D" id="1.20.1250.20">
    <property type="entry name" value="MFS general substrate transporter like domains"/>
    <property type="match status" value="2"/>
</dbReference>
<evidence type="ECO:0000313" key="10">
    <source>
        <dbReference type="EMBL" id="KAK0512312.1"/>
    </source>
</evidence>
<evidence type="ECO:0000256" key="2">
    <source>
        <dbReference type="ARBA" id="ARBA00007520"/>
    </source>
</evidence>